<keyword evidence="10" id="KW-1185">Reference proteome</keyword>
<dbReference type="SUPFAM" id="SSF47954">
    <property type="entry name" value="Cyclin-like"/>
    <property type="match status" value="2"/>
</dbReference>
<dbReference type="InterPro" id="IPR006671">
    <property type="entry name" value="Cyclin_N"/>
</dbReference>
<evidence type="ECO:0000259" key="8">
    <source>
        <dbReference type="SMART" id="SM01332"/>
    </source>
</evidence>
<evidence type="ECO:0000256" key="1">
    <source>
        <dbReference type="ARBA" id="ARBA00006955"/>
    </source>
</evidence>
<keyword evidence="4" id="KW-0131">Cell cycle</keyword>
<dbReference type="InterPro" id="IPR036915">
    <property type="entry name" value="Cyclin-like_sf"/>
</dbReference>
<dbReference type="InterPro" id="IPR039361">
    <property type="entry name" value="Cyclin"/>
</dbReference>
<dbReference type="PANTHER" id="PTHR10177">
    <property type="entry name" value="CYCLINS"/>
    <property type="match status" value="1"/>
</dbReference>
<organism evidence="9 10">
    <name type="scientific">Solanum pinnatisectum</name>
    <name type="common">tansyleaf nightshade</name>
    <dbReference type="NCBI Taxonomy" id="50273"/>
    <lineage>
        <taxon>Eukaryota</taxon>
        <taxon>Viridiplantae</taxon>
        <taxon>Streptophyta</taxon>
        <taxon>Embryophyta</taxon>
        <taxon>Tracheophyta</taxon>
        <taxon>Spermatophyta</taxon>
        <taxon>Magnoliopsida</taxon>
        <taxon>eudicotyledons</taxon>
        <taxon>Gunneridae</taxon>
        <taxon>Pentapetalae</taxon>
        <taxon>asterids</taxon>
        <taxon>lamiids</taxon>
        <taxon>Solanales</taxon>
        <taxon>Solanaceae</taxon>
        <taxon>Solanoideae</taxon>
        <taxon>Solaneae</taxon>
        <taxon>Solanum</taxon>
    </lineage>
</organism>
<evidence type="ECO:0000256" key="5">
    <source>
        <dbReference type="RuleBase" id="RU000383"/>
    </source>
</evidence>
<evidence type="ECO:0000256" key="2">
    <source>
        <dbReference type="ARBA" id="ARBA00022618"/>
    </source>
</evidence>
<evidence type="ECO:0000313" key="10">
    <source>
        <dbReference type="Proteomes" id="UP001311915"/>
    </source>
</evidence>
<dbReference type="Proteomes" id="UP001311915">
    <property type="component" value="Unassembled WGS sequence"/>
</dbReference>
<dbReference type="InterPro" id="IPR013763">
    <property type="entry name" value="Cyclin-like_dom"/>
</dbReference>
<keyword evidence="3 5" id="KW-0195">Cyclin</keyword>
<evidence type="ECO:0000256" key="6">
    <source>
        <dbReference type="SAM" id="MobiDB-lite"/>
    </source>
</evidence>
<dbReference type="AlphaFoldDB" id="A0AAV9KRU4"/>
<evidence type="ECO:0000256" key="3">
    <source>
        <dbReference type="ARBA" id="ARBA00023127"/>
    </source>
</evidence>
<dbReference type="Gene3D" id="1.10.472.10">
    <property type="entry name" value="Cyclin-like"/>
    <property type="match status" value="2"/>
</dbReference>
<comment type="similarity">
    <text evidence="1">Belongs to the cyclin family. Cyclin AB subfamily.</text>
</comment>
<evidence type="ECO:0000256" key="4">
    <source>
        <dbReference type="ARBA" id="ARBA00023306"/>
    </source>
</evidence>
<protein>
    <recommendedName>
        <fullName evidence="11">B-like cyclin</fullName>
    </recommendedName>
</protein>
<keyword evidence="2" id="KW-0132">Cell division</keyword>
<dbReference type="Pfam" id="PF00134">
    <property type="entry name" value="Cyclin_N"/>
    <property type="match status" value="1"/>
</dbReference>
<feature type="region of interest" description="Disordered" evidence="6">
    <location>
        <begin position="1"/>
        <end position="20"/>
    </location>
</feature>
<dbReference type="SMART" id="SM00385">
    <property type="entry name" value="CYCLIN"/>
    <property type="match status" value="1"/>
</dbReference>
<gene>
    <name evidence="9" type="ORF">R3W88_014354</name>
</gene>
<dbReference type="FunFam" id="1.10.472.10:FF:000013">
    <property type="entry name" value="Cyclin A1"/>
    <property type="match status" value="1"/>
</dbReference>
<sequence>MAVNSSGLENNHTGKLNAGAAKKRPALSNILNHITISSRNLISHSSKLSPGTVVLPASSSVRSSSKPVSTQRSDAVVPKISAIPLPATYISMDESMDTVRSPEVEYIDDHESAAVDSIEKKVCSTLYISEHVKAADICRRDVLVDPQLCNIMAYFMTKVHKDINPSMRAILIDCYNTLLWTIDYIDQYLSALKTAYVFAMIFTHFSLSAFHILVSSNISSISIRKCSKILIWEMLYCTKYEEIYAPQVEEFYHITDNTYFKEEVLQMESVVLNYLKFEMTAPTAKCFLRRFVRADQGLNELEHLASYIAELSLLEYNMLCYAPALIAASAIFLAKYILLPSRKPWNSTLRRYTLYQPSYLQDRVMALHNLFCNTSNSSLPAYKFIAKKCCPPIVLVEFFHNISS</sequence>
<evidence type="ECO:0000313" key="9">
    <source>
        <dbReference type="EMBL" id="KAK4716016.1"/>
    </source>
</evidence>
<name>A0AAV9KRU4_9SOLN</name>
<evidence type="ECO:0008006" key="11">
    <source>
        <dbReference type="Google" id="ProtNLM"/>
    </source>
</evidence>
<dbReference type="EMBL" id="JAWPEI010000009">
    <property type="protein sequence ID" value="KAK4716016.1"/>
    <property type="molecule type" value="Genomic_DNA"/>
</dbReference>
<dbReference type="SMART" id="SM01332">
    <property type="entry name" value="Cyclin_C"/>
    <property type="match status" value="1"/>
</dbReference>
<dbReference type="InterPro" id="IPR004367">
    <property type="entry name" value="Cyclin_C-dom"/>
</dbReference>
<dbReference type="GO" id="GO:0051301">
    <property type="term" value="P:cell division"/>
    <property type="evidence" value="ECO:0007669"/>
    <property type="project" value="UniProtKB-KW"/>
</dbReference>
<dbReference type="Pfam" id="PF02984">
    <property type="entry name" value="Cyclin_C"/>
    <property type="match status" value="1"/>
</dbReference>
<accession>A0AAV9KRU4</accession>
<reference evidence="9 10" key="1">
    <citation type="submission" date="2023-10" db="EMBL/GenBank/DDBJ databases">
        <title>Genome-Wide Identification Analysis in wild type Solanum Pinnatisectum Reveals Some Genes Defensing Phytophthora Infestans.</title>
        <authorList>
            <person name="Sun C."/>
        </authorList>
    </citation>
    <scope>NUCLEOTIDE SEQUENCE [LARGE SCALE GENOMIC DNA]</scope>
    <source>
        <strain evidence="9">LQN</strain>
        <tissue evidence="9">Leaf</tissue>
    </source>
</reference>
<comment type="caution">
    <text evidence="9">The sequence shown here is derived from an EMBL/GenBank/DDBJ whole genome shotgun (WGS) entry which is preliminary data.</text>
</comment>
<feature type="compositionally biased region" description="Polar residues" evidence="6">
    <location>
        <begin position="1"/>
        <end position="14"/>
    </location>
</feature>
<proteinExistence type="inferred from homology"/>
<evidence type="ECO:0000259" key="7">
    <source>
        <dbReference type="SMART" id="SM00385"/>
    </source>
</evidence>
<feature type="domain" description="Cyclin-like" evidence="7">
    <location>
        <begin position="286"/>
        <end position="369"/>
    </location>
</feature>
<feature type="domain" description="Cyclin C-terminal" evidence="8">
    <location>
        <begin position="282"/>
        <end position="398"/>
    </location>
</feature>